<dbReference type="EMBL" id="GG657892">
    <property type="protein sequence ID" value="EEF80547.1"/>
    <property type="molecule type" value="Genomic_DNA"/>
</dbReference>
<protein>
    <submittedName>
        <fullName evidence="1">Uncharacterized protein</fullName>
    </submittedName>
</protein>
<evidence type="ECO:0000313" key="2">
    <source>
        <dbReference type="Proteomes" id="UP000004679"/>
    </source>
</evidence>
<dbReference type="AlphaFoldDB" id="C0N450"/>
<sequence length="103" mass="11788">MDISLPPAHVTMSDWNIVVIVHKGNTIEKFLGYSVNDQHYRISSQIHEYDPEKKRGLTDSGSIYEFIEEPGQLHPKAQVVFDKLNAWEEVDVTLKFAVSQTET</sequence>
<dbReference type="RefSeq" id="WP_008290615.1">
    <property type="nucleotide sequence ID" value="NZ_GG657892.1"/>
</dbReference>
<dbReference type="HOGENOM" id="CLU_2330558_0_0_6"/>
<accession>C0N450</accession>
<evidence type="ECO:0000313" key="1">
    <source>
        <dbReference type="EMBL" id="EEF80547.1"/>
    </source>
</evidence>
<keyword evidence="2" id="KW-1185">Reference proteome</keyword>
<proteinExistence type="predicted"/>
<gene>
    <name evidence="1" type="ORF">MDMS009_872</name>
</gene>
<organism evidence="1 2">
    <name type="scientific">Methylophaga thiooxydans DMS010</name>
    <dbReference type="NCBI Taxonomy" id="637616"/>
    <lineage>
        <taxon>Bacteria</taxon>
        <taxon>Pseudomonadati</taxon>
        <taxon>Pseudomonadota</taxon>
        <taxon>Gammaproteobacteria</taxon>
        <taxon>Thiotrichales</taxon>
        <taxon>Piscirickettsiaceae</taxon>
        <taxon>Methylophaga</taxon>
    </lineage>
</organism>
<reference evidence="1 2" key="1">
    <citation type="journal article" date="2011" name="J. Bacteriol.">
        <title>Draft genome sequence of the chemolithoheterotrophic, halophilic methylotroph Methylophaga thiooxydans DMS010.</title>
        <authorList>
            <person name="Boden R."/>
            <person name="Ferriera S."/>
            <person name="Johnson J."/>
            <person name="Kelly D.P."/>
            <person name="Murrell J.C."/>
            <person name="Schafer H."/>
        </authorList>
    </citation>
    <scope>NUCLEOTIDE SEQUENCE [LARGE SCALE GENOMIC DNA]</scope>
    <source>
        <strain evidence="1 2">DMS010</strain>
    </source>
</reference>
<dbReference type="Proteomes" id="UP000004679">
    <property type="component" value="Unassembled WGS sequence"/>
</dbReference>
<name>C0N450_9GAMM</name>